<feature type="compositionally biased region" description="Pro residues" evidence="1">
    <location>
        <begin position="52"/>
        <end position="67"/>
    </location>
</feature>
<name>A0AAD8K1N6_TARER</name>
<dbReference type="GO" id="GO:0005886">
    <property type="term" value="C:plasma membrane"/>
    <property type="evidence" value="ECO:0007669"/>
    <property type="project" value="TreeGrafter"/>
</dbReference>
<dbReference type="Proteomes" id="UP001229421">
    <property type="component" value="Unassembled WGS sequence"/>
</dbReference>
<dbReference type="Pfam" id="PF05627">
    <property type="entry name" value="AvrRpt-cleavage"/>
    <property type="match status" value="2"/>
</dbReference>
<dbReference type="PANTHER" id="PTHR33159:SF6">
    <property type="entry name" value="RPM1-INTERACTING PROTEIN 4"/>
    <property type="match status" value="1"/>
</dbReference>
<evidence type="ECO:0000313" key="4">
    <source>
        <dbReference type="Proteomes" id="UP001229421"/>
    </source>
</evidence>
<dbReference type="AlphaFoldDB" id="A0AAD8K1N6"/>
<evidence type="ECO:0000256" key="1">
    <source>
        <dbReference type="SAM" id="MobiDB-lite"/>
    </source>
</evidence>
<proteinExistence type="predicted"/>
<evidence type="ECO:0000313" key="3">
    <source>
        <dbReference type="EMBL" id="KAK1412661.1"/>
    </source>
</evidence>
<protein>
    <recommendedName>
        <fullName evidence="2">RIN4 pathogenic type III effector avirulence factor Avr cleavage site domain-containing protein</fullName>
    </recommendedName>
</protein>
<sequence length="445" mass="49513">MARPTVPKFGNWGEDDVPYTVYFDKARKGRTGGKMINPNDPQENPEMFAVKNPPPPAPRARPYNEPPEPVHRRAVRPTPDPRVNREDNDYPTPKDNPGRRNSSGSAYQRGGQGAAVGRPAKHSIGSDQSFDRSPLHPHYQAKVNGKGSASPAWEGKNSYDSSHGTPSRSRMKPNRGDDSPDRGAAVPRFGEWDENNPASADNYTHIFNQVREERATGSPMPSGSDGRPNYNIPRNQKPKAFCCFPWSNATNTVDAHTHCLVKTFLQQVCFPGRKITMSAQGRARRYARNGRRRRGVLSPNVLPLEHMEQAGGPALSVDQGGQVHQPAGSTQPATINVEEDDNIIISSLRAFEEAKNKSRRTLVVDAEAEEVAIRLGLIQANKRKRGHPNPPIINCELYVNLEGTNGSMRERAKHFFEYLKFKFLNLAISSMPLHSLRISILPQER</sequence>
<keyword evidence="4" id="KW-1185">Reference proteome</keyword>
<feature type="domain" description="RIN4 pathogenic type III effector avirulence factor Avr cleavage site" evidence="2">
    <location>
        <begin position="3"/>
        <end position="30"/>
    </location>
</feature>
<dbReference type="InterPro" id="IPR008700">
    <property type="entry name" value="TypeIII_avirulence_cleave"/>
</dbReference>
<dbReference type="EMBL" id="JAUHHV010000009">
    <property type="protein sequence ID" value="KAK1412661.1"/>
    <property type="molecule type" value="Genomic_DNA"/>
</dbReference>
<feature type="region of interest" description="Disordered" evidence="1">
    <location>
        <begin position="27"/>
        <end position="197"/>
    </location>
</feature>
<comment type="caution">
    <text evidence="3">The sequence shown here is derived from an EMBL/GenBank/DDBJ whole genome shotgun (WGS) entry which is preliminary data.</text>
</comment>
<feature type="compositionally biased region" description="Polar residues" evidence="1">
    <location>
        <begin position="158"/>
        <end position="168"/>
    </location>
</feature>
<gene>
    <name evidence="3" type="ORF">QVD17_34087</name>
</gene>
<reference evidence="3" key="1">
    <citation type="journal article" date="2023" name="bioRxiv">
        <title>Improved chromosome-level genome assembly for marigold (Tagetes erecta).</title>
        <authorList>
            <person name="Jiang F."/>
            <person name="Yuan L."/>
            <person name="Wang S."/>
            <person name="Wang H."/>
            <person name="Xu D."/>
            <person name="Wang A."/>
            <person name="Fan W."/>
        </authorList>
    </citation>
    <scope>NUCLEOTIDE SEQUENCE</scope>
    <source>
        <strain evidence="3">WSJ</strain>
        <tissue evidence="3">Leaf</tissue>
    </source>
</reference>
<feature type="domain" description="RIN4 pathogenic type III effector avirulence factor Avr cleavage site" evidence="2">
    <location>
        <begin position="182"/>
        <end position="214"/>
    </location>
</feature>
<accession>A0AAD8K1N6</accession>
<dbReference type="PANTHER" id="PTHR33159">
    <property type="entry name" value="RPM1-INTERACTING PROTEIN 4 (RIN4) FAMILY PROTEIN"/>
    <property type="match status" value="1"/>
</dbReference>
<dbReference type="InterPro" id="IPR040387">
    <property type="entry name" value="RIN4/NOI4"/>
</dbReference>
<evidence type="ECO:0000259" key="2">
    <source>
        <dbReference type="Pfam" id="PF05627"/>
    </source>
</evidence>
<organism evidence="3 4">
    <name type="scientific">Tagetes erecta</name>
    <name type="common">African marigold</name>
    <dbReference type="NCBI Taxonomy" id="13708"/>
    <lineage>
        <taxon>Eukaryota</taxon>
        <taxon>Viridiplantae</taxon>
        <taxon>Streptophyta</taxon>
        <taxon>Embryophyta</taxon>
        <taxon>Tracheophyta</taxon>
        <taxon>Spermatophyta</taxon>
        <taxon>Magnoliopsida</taxon>
        <taxon>eudicotyledons</taxon>
        <taxon>Gunneridae</taxon>
        <taxon>Pentapetalae</taxon>
        <taxon>asterids</taxon>
        <taxon>campanulids</taxon>
        <taxon>Asterales</taxon>
        <taxon>Asteraceae</taxon>
        <taxon>Asteroideae</taxon>
        <taxon>Heliantheae alliance</taxon>
        <taxon>Tageteae</taxon>
        <taxon>Tagetes</taxon>
    </lineage>
</organism>